<dbReference type="Proteomes" id="UP000749320">
    <property type="component" value="Unassembled WGS sequence"/>
</dbReference>
<feature type="non-terminal residue" evidence="1">
    <location>
        <position position="1"/>
    </location>
</feature>
<evidence type="ECO:0000313" key="2">
    <source>
        <dbReference type="Proteomes" id="UP000749320"/>
    </source>
</evidence>
<name>A0A921GAT3_9FIRM</name>
<proteinExistence type="predicted"/>
<gene>
    <name evidence="1" type="ORF">K8V91_07665</name>
</gene>
<accession>A0A921GAT3</accession>
<reference evidence="1" key="2">
    <citation type="submission" date="2021-09" db="EMBL/GenBank/DDBJ databases">
        <authorList>
            <person name="Gilroy R."/>
        </authorList>
    </citation>
    <scope>NUCLEOTIDE SEQUENCE</scope>
    <source>
        <strain evidence="1">CHK193-16274</strain>
    </source>
</reference>
<dbReference type="EMBL" id="DYWV01000256">
    <property type="protein sequence ID" value="HJF40786.1"/>
    <property type="molecule type" value="Genomic_DNA"/>
</dbReference>
<protein>
    <submittedName>
        <fullName evidence="1">Ribonuclease Y</fullName>
    </submittedName>
</protein>
<organism evidence="1 2">
    <name type="scientific">Thomasclavelia spiroformis</name>
    <dbReference type="NCBI Taxonomy" id="29348"/>
    <lineage>
        <taxon>Bacteria</taxon>
        <taxon>Bacillati</taxon>
        <taxon>Bacillota</taxon>
        <taxon>Erysipelotrichia</taxon>
        <taxon>Erysipelotrichales</taxon>
        <taxon>Coprobacillaceae</taxon>
        <taxon>Thomasclavelia</taxon>
    </lineage>
</organism>
<reference evidence="1" key="1">
    <citation type="journal article" date="2021" name="PeerJ">
        <title>Extensive microbial diversity within the chicken gut microbiome revealed by metagenomics and culture.</title>
        <authorList>
            <person name="Gilroy R."/>
            <person name="Ravi A."/>
            <person name="Getino M."/>
            <person name="Pursley I."/>
            <person name="Horton D.L."/>
            <person name="Alikhan N.F."/>
            <person name="Baker D."/>
            <person name="Gharbi K."/>
            <person name="Hall N."/>
            <person name="Watson M."/>
            <person name="Adriaenssens E.M."/>
            <person name="Foster-Nyarko E."/>
            <person name="Jarju S."/>
            <person name="Secka A."/>
            <person name="Antonio M."/>
            <person name="Oren A."/>
            <person name="Chaudhuri R.R."/>
            <person name="La Ragione R."/>
            <person name="Hildebrand F."/>
            <person name="Pallen M.J."/>
        </authorList>
    </citation>
    <scope>NUCLEOTIDE SEQUENCE</scope>
    <source>
        <strain evidence="1">CHK193-16274</strain>
    </source>
</reference>
<comment type="caution">
    <text evidence="1">The sequence shown here is derived from an EMBL/GenBank/DDBJ whole genome shotgun (WGS) entry which is preliminary data.</text>
</comment>
<evidence type="ECO:0000313" key="1">
    <source>
        <dbReference type="EMBL" id="HJF40786.1"/>
    </source>
</evidence>
<dbReference type="AlphaFoldDB" id="A0A921GAT3"/>
<sequence>ADAISASRPGARRETLEAYIKRLQNLEEIADSFDGVEKSFAIQAGREVRILVKPDKITDDQMTILARDVAKKVENEMDYPGQIKVNIIRETRVVDYAK</sequence>